<dbReference type="RefSeq" id="WP_394008164.1">
    <property type="nucleotide sequence ID" value="NZ_JBAFUR010000002.1"/>
</dbReference>
<keyword evidence="1" id="KW-0812">Transmembrane</keyword>
<gene>
    <name evidence="2" type="ORF">V5F30_09415</name>
</gene>
<proteinExistence type="predicted"/>
<feature type="transmembrane region" description="Helical" evidence="1">
    <location>
        <begin position="41"/>
        <end position="60"/>
    </location>
</feature>
<feature type="transmembrane region" description="Helical" evidence="1">
    <location>
        <begin position="206"/>
        <end position="227"/>
    </location>
</feature>
<organism evidence="2 3">
    <name type="scientific">Xanthobacter aminoxidans</name>
    <dbReference type="NCBI Taxonomy" id="186280"/>
    <lineage>
        <taxon>Bacteria</taxon>
        <taxon>Pseudomonadati</taxon>
        <taxon>Pseudomonadota</taxon>
        <taxon>Alphaproteobacteria</taxon>
        <taxon>Hyphomicrobiales</taxon>
        <taxon>Xanthobacteraceae</taxon>
        <taxon>Xanthobacter</taxon>
    </lineage>
</organism>
<dbReference type="EMBL" id="JBAFUR010000002">
    <property type="protein sequence ID" value="MFG1252418.1"/>
    <property type="molecule type" value="Genomic_DNA"/>
</dbReference>
<dbReference type="InterPro" id="IPR025333">
    <property type="entry name" value="DUF4239"/>
</dbReference>
<keyword evidence="1" id="KW-1133">Transmembrane helix</keyword>
<protein>
    <recommendedName>
        <fullName evidence="4">DUF4239 domain-containing protein</fullName>
    </recommendedName>
</protein>
<comment type="caution">
    <text evidence="2">The sequence shown here is derived from an EMBL/GenBank/DDBJ whole genome shotgun (WGS) entry which is preliminary data.</text>
</comment>
<evidence type="ECO:0000256" key="1">
    <source>
        <dbReference type="SAM" id="Phobius"/>
    </source>
</evidence>
<dbReference type="Proteomes" id="UP001604043">
    <property type="component" value="Unassembled WGS sequence"/>
</dbReference>
<reference evidence="2 3" key="1">
    <citation type="submission" date="2024-02" db="EMBL/GenBank/DDBJ databases">
        <title>Expansion and revision of Xanthobacter and proposal of Roseixanthobacter gen. nov.</title>
        <authorList>
            <person name="Soltysiak M.P.M."/>
            <person name="Jalihal A."/>
            <person name="Ory A."/>
            <person name="Chrisophersen C."/>
            <person name="Lee A.D."/>
            <person name="Boulton J."/>
            <person name="Springer M."/>
        </authorList>
    </citation>
    <scope>NUCLEOTIDE SEQUENCE [LARGE SCALE GENOMIC DNA]</scope>
    <source>
        <strain evidence="2 3">CB5</strain>
    </source>
</reference>
<keyword evidence="3" id="KW-1185">Reference proteome</keyword>
<evidence type="ECO:0000313" key="2">
    <source>
        <dbReference type="EMBL" id="MFG1252418.1"/>
    </source>
</evidence>
<sequence length="262" mass="28065">MNAWVAAGVAFVTMAVTMAAGMAIGSRLSDSRYEDGSVKNLRTSVAIIATMSSLLLGLMVNSARYNFSDAYSDVQKYAAVLQITDLNLLSFGAPACPLRGDLQAYARQLVAETWTTGEDEASGSAQVSALTALLRFDAGVRNLKSETADQQDVRGTLLALSRQLVEYRWKVTGVARTTTPAGFIFVVICWFALIFLYSGVFAPRNALVLTGHALGMIGISAAIFLVMEMGQPFTGPIKVSPAPVERLLQRMQAQTCPTPPQG</sequence>
<name>A0ABW6ZH03_9HYPH</name>
<accession>A0ABW6ZH03</accession>
<feature type="transmembrane region" description="Helical" evidence="1">
    <location>
        <begin position="178"/>
        <end position="200"/>
    </location>
</feature>
<evidence type="ECO:0008006" key="4">
    <source>
        <dbReference type="Google" id="ProtNLM"/>
    </source>
</evidence>
<dbReference type="Pfam" id="PF14023">
    <property type="entry name" value="Bestrophin-like"/>
    <property type="match status" value="1"/>
</dbReference>
<keyword evidence="1" id="KW-0472">Membrane</keyword>
<evidence type="ECO:0000313" key="3">
    <source>
        <dbReference type="Proteomes" id="UP001604043"/>
    </source>
</evidence>